<reference evidence="3 4" key="1">
    <citation type="submission" date="2019-11" db="EMBL/GenBank/DDBJ databases">
        <title>Growth characteristics of pneumococcus vary with the chemical composition of the capsule and with environmental conditions.</title>
        <authorList>
            <person name="Tothpal A."/>
            <person name="Desobry K."/>
            <person name="Joshi S."/>
            <person name="Wyllie A.L."/>
            <person name="Weinberger D.M."/>
        </authorList>
    </citation>
    <scope>NUCLEOTIDE SEQUENCE [LARGE SCALE GENOMIC DNA]</scope>
    <source>
        <strain evidence="4">pnumococcus15C</strain>
    </source>
</reference>
<dbReference type="Proteomes" id="UP000476212">
    <property type="component" value="Unassembled WGS sequence"/>
</dbReference>
<evidence type="ECO:0000313" key="3">
    <source>
        <dbReference type="EMBL" id="MTV91721.1"/>
    </source>
</evidence>
<dbReference type="RefSeq" id="WP_155474140.1">
    <property type="nucleotide sequence ID" value="NZ_WNIB01000945.1"/>
</dbReference>
<accession>A0A6G2DPQ1</accession>
<feature type="non-terminal residue" evidence="3">
    <location>
        <position position="1"/>
    </location>
</feature>
<dbReference type="CDD" id="cd06576">
    <property type="entry name" value="PASTA_Pbp2x-like_1"/>
    <property type="match status" value="1"/>
</dbReference>
<dbReference type="GO" id="GO:0005886">
    <property type="term" value="C:plasma membrane"/>
    <property type="evidence" value="ECO:0007669"/>
    <property type="project" value="UniProtKB-SubCell"/>
</dbReference>
<dbReference type="AlphaFoldDB" id="A0A6G2DPQ1"/>
<feature type="domain" description="PASTA" evidence="2">
    <location>
        <begin position="7"/>
        <end position="66"/>
    </location>
</feature>
<organism evidence="3 4">
    <name type="scientific">Streptococcus pneumoniae</name>
    <dbReference type="NCBI Taxonomy" id="1313"/>
    <lineage>
        <taxon>Bacteria</taxon>
        <taxon>Bacillati</taxon>
        <taxon>Bacillota</taxon>
        <taxon>Bacilli</taxon>
        <taxon>Lactobacillales</taxon>
        <taxon>Streptococcaceae</taxon>
        <taxon>Streptococcus</taxon>
    </lineage>
</organism>
<feature type="non-terminal residue" evidence="3">
    <location>
        <position position="80"/>
    </location>
</feature>
<sequence>NLDQVTTESSYAMPSIKDISPGDLAEALRRNIVQPIVVGTGTKIKESSVEEGTNLAPNQQVLLLSDKAEEVPDMYGWTKA</sequence>
<evidence type="ECO:0000313" key="4">
    <source>
        <dbReference type="Proteomes" id="UP000476212"/>
    </source>
</evidence>
<dbReference type="PROSITE" id="PS51178">
    <property type="entry name" value="PASTA"/>
    <property type="match status" value="1"/>
</dbReference>
<name>A0A6G2DPQ1_STREE</name>
<comment type="caution">
    <text evidence="3">The sequence shown here is derived from an EMBL/GenBank/DDBJ whole genome shotgun (WGS) entry which is preliminary data.</text>
</comment>
<evidence type="ECO:0000256" key="1">
    <source>
        <dbReference type="ARBA" id="ARBA00004162"/>
    </source>
</evidence>
<comment type="subcellular location">
    <subcellularLocation>
        <location evidence="1">Cell membrane</location>
        <topology evidence="1">Single-pass membrane protein</topology>
    </subcellularLocation>
</comment>
<proteinExistence type="predicted"/>
<dbReference type="InterPro" id="IPR005543">
    <property type="entry name" value="PASTA_dom"/>
</dbReference>
<protein>
    <submittedName>
        <fullName evidence="3">PASTA domain-containing protein</fullName>
    </submittedName>
</protein>
<dbReference type="EMBL" id="WNIB01000945">
    <property type="protein sequence ID" value="MTV91721.1"/>
    <property type="molecule type" value="Genomic_DNA"/>
</dbReference>
<dbReference type="SUPFAM" id="SSF54184">
    <property type="entry name" value="Penicillin-binding protein 2x (pbp-2x), c-terminal domain"/>
    <property type="match status" value="1"/>
</dbReference>
<gene>
    <name evidence="3" type="ORF">GM544_15095</name>
</gene>
<evidence type="ECO:0000259" key="2">
    <source>
        <dbReference type="PROSITE" id="PS51178"/>
    </source>
</evidence>
<dbReference type="Pfam" id="PF03793">
    <property type="entry name" value="PASTA"/>
    <property type="match status" value="1"/>
</dbReference>